<feature type="domain" description="HTH araC/xylS-type" evidence="5">
    <location>
        <begin position="229"/>
        <end position="328"/>
    </location>
</feature>
<dbReference type="EMBL" id="VCQU01000006">
    <property type="protein sequence ID" value="NMN97163.1"/>
    <property type="molecule type" value="Genomic_DNA"/>
</dbReference>
<reference evidence="6 7" key="1">
    <citation type="submission" date="2019-05" db="EMBL/GenBank/DDBJ databases">
        <authorList>
            <person name="Lee S.D."/>
        </authorList>
    </citation>
    <scope>NUCLEOTIDE SEQUENCE [LARGE SCALE GENOMIC DNA]</scope>
    <source>
        <strain evidence="6 7">YC2-7</strain>
    </source>
</reference>
<evidence type="ECO:0000259" key="5">
    <source>
        <dbReference type="PROSITE" id="PS01124"/>
    </source>
</evidence>
<evidence type="ECO:0000256" key="2">
    <source>
        <dbReference type="ARBA" id="ARBA00023125"/>
    </source>
</evidence>
<dbReference type="InterPro" id="IPR050204">
    <property type="entry name" value="AraC_XylS_family_regulators"/>
</dbReference>
<dbReference type="InterPro" id="IPR018060">
    <property type="entry name" value="HTH_AraC"/>
</dbReference>
<keyword evidence="3" id="KW-0804">Transcription</keyword>
<gene>
    <name evidence="6" type="ORF">FGL95_19170</name>
</gene>
<evidence type="ECO:0000313" key="6">
    <source>
        <dbReference type="EMBL" id="NMN97163.1"/>
    </source>
</evidence>
<evidence type="ECO:0000256" key="1">
    <source>
        <dbReference type="ARBA" id="ARBA00023015"/>
    </source>
</evidence>
<dbReference type="SMART" id="SM00342">
    <property type="entry name" value="HTH_ARAC"/>
    <property type="match status" value="1"/>
</dbReference>
<dbReference type="Gene3D" id="1.10.10.60">
    <property type="entry name" value="Homeodomain-like"/>
    <property type="match status" value="1"/>
</dbReference>
<organism evidence="6 7">
    <name type="scientific">Antrihabitans stalactiti</name>
    <dbReference type="NCBI Taxonomy" id="2584121"/>
    <lineage>
        <taxon>Bacteria</taxon>
        <taxon>Bacillati</taxon>
        <taxon>Actinomycetota</taxon>
        <taxon>Actinomycetes</taxon>
        <taxon>Mycobacteriales</taxon>
        <taxon>Nocardiaceae</taxon>
        <taxon>Antrihabitans</taxon>
    </lineage>
</organism>
<dbReference type="Pfam" id="PF12833">
    <property type="entry name" value="HTH_18"/>
    <property type="match status" value="1"/>
</dbReference>
<dbReference type="AlphaFoldDB" id="A0A848KE15"/>
<dbReference type="InterPro" id="IPR035418">
    <property type="entry name" value="AraC-bd_2"/>
</dbReference>
<dbReference type="PANTHER" id="PTHR46796">
    <property type="entry name" value="HTH-TYPE TRANSCRIPTIONAL ACTIVATOR RHAS-RELATED"/>
    <property type="match status" value="1"/>
</dbReference>
<keyword evidence="7" id="KW-1185">Reference proteome</keyword>
<evidence type="ECO:0000256" key="3">
    <source>
        <dbReference type="ARBA" id="ARBA00023163"/>
    </source>
</evidence>
<dbReference type="GO" id="GO:0003700">
    <property type="term" value="F:DNA-binding transcription factor activity"/>
    <property type="evidence" value="ECO:0007669"/>
    <property type="project" value="InterPro"/>
</dbReference>
<feature type="region of interest" description="Disordered" evidence="4">
    <location>
        <begin position="1"/>
        <end position="20"/>
    </location>
</feature>
<comment type="caution">
    <text evidence="6">The sequence shown here is derived from an EMBL/GenBank/DDBJ whole genome shotgun (WGS) entry which is preliminary data.</text>
</comment>
<reference evidence="6 7" key="2">
    <citation type="submission" date="2020-06" db="EMBL/GenBank/DDBJ databases">
        <title>Antribacter stalactiti gen. nov., sp. nov., a new member of the family Nacardiaceae isolated from a cave.</title>
        <authorList>
            <person name="Kim I.S."/>
        </authorList>
    </citation>
    <scope>NUCLEOTIDE SEQUENCE [LARGE SCALE GENOMIC DNA]</scope>
    <source>
        <strain evidence="6 7">YC2-7</strain>
    </source>
</reference>
<proteinExistence type="predicted"/>
<dbReference type="Proteomes" id="UP000535543">
    <property type="component" value="Unassembled WGS sequence"/>
</dbReference>
<protein>
    <submittedName>
        <fullName evidence="6">AraC family transcriptional regulator</fullName>
    </submittedName>
</protein>
<sequence length="331" mass="36559">MPFDLDPRTAAQRERSGHQVDDWDEIKQWSDEVYMPYVVRPVGRALTPASSMFSAKIADITVTRFCYGIPVTIGEFAPEAGNVIVLTTIQGWTRHSLTPKSTLDISTGGTFVADCSRVDYRLDTDADHLQLNLTIPHRLLADLALRWWGRIPDDRLWRHKCAIGGPGSAWLALLEYAVRTLSAAPEQVANGRVGANLQEMIASHLLTDWAASAAVDLEPTTIEAPGYVRRAVRYIDENAGNLPTVGDIAEAAGVSVRALSGAFRRYMSVSPRDYLREQRLQGVRRELLSSSATTVVDAAGAWGYVNMGIFAASYRQRFGENPADTLRRTPR</sequence>
<evidence type="ECO:0000256" key="4">
    <source>
        <dbReference type="SAM" id="MobiDB-lite"/>
    </source>
</evidence>
<dbReference type="RefSeq" id="WP_169589773.1">
    <property type="nucleotide sequence ID" value="NZ_VCQU01000006.1"/>
</dbReference>
<keyword evidence="2" id="KW-0238">DNA-binding</keyword>
<dbReference type="InterPro" id="IPR009057">
    <property type="entry name" value="Homeodomain-like_sf"/>
</dbReference>
<dbReference type="PANTHER" id="PTHR46796:SF12">
    <property type="entry name" value="HTH-TYPE DNA-BINDING TRANSCRIPTIONAL ACTIVATOR EUTR"/>
    <property type="match status" value="1"/>
</dbReference>
<accession>A0A848KE15</accession>
<evidence type="ECO:0000313" key="7">
    <source>
        <dbReference type="Proteomes" id="UP000535543"/>
    </source>
</evidence>
<name>A0A848KE15_9NOCA</name>
<keyword evidence="1" id="KW-0805">Transcription regulation</keyword>
<dbReference type="SUPFAM" id="SSF46689">
    <property type="entry name" value="Homeodomain-like"/>
    <property type="match status" value="1"/>
</dbReference>
<dbReference type="PROSITE" id="PS01124">
    <property type="entry name" value="HTH_ARAC_FAMILY_2"/>
    <property type="match status" value="1"/>
</dbReference>
<dbReference type="Pfam" id="PF14525">
    <property type="entry name" value="AraC_binding_2"/>
    <property type="match status" value="1"/>
</dbReference>
<dbReference type="GO" id="GO:0043565">
    <property type="term" value="F:sequence-specific DNA binding"/>
    <property type="evidence" value="ECO:0007669"/>
    <property type="project" value="InterPro"/>
</dbReference>